<dbReference type="AlphaFoldDB" id="A0A9X2J1B7"/>
<evidence type="ECO:0000313" key="1">
    <source>
        <dbReference type="EMBL" id="MCM6777940.1"/>
    </source>
</evidence>
<name>A0A9X2J1B7_9NOCA</name>
<dbReference type="EMBL" id="JAMRXG010000018">
    <property type="protein sequence ID" value="MCM6777940.1"/>
    <property type="molecule type" value="Genomic_DNA"/>
</dbReference>
<reference evidence="1" key="1">
    <citation type="submission" date="2022-06" db="EMBL/GenBank/DDBJ databases">
        <title>Novel species in genus nocardia.</title>
        <authorList>
            <person name="Li F."/>
        </authorList>
    </citation>
    <scope>NUCLEOTIDE SEQUENCE</scope>
    <source>
        <strain evidence="1">CDC141</strain>
    </source>
</reference>
<organism evidence="1 2">
    <name type="scientific">Nocardia pulmonis</name>
    <dbReference type="NCBI Taxonomy" id="2951408"/>
    <lineage>
        <taxon>Bacteria</taxon>
        <taxon>Bacillati</taxon>
        <taxon>Actinomycetota</taxon>
        <taxon>Actinomycetes</taxon>
        <taxon>Mycobacteriales</taxon>
        <taxon>Nocardiaceae</taxon>
        <taxon>Nocardia</taxon>
    </lineage>
</organism>
<gene>
    <name evidence="1" type="ORF">NDR86_31090</name>
</gene>
<keyword evidence="2" id="KW-1185">Reference proteome</keyword>
<evidence type="ECO:0000313" key="2">
    <source>
        <dbReference type="Proteomes" id="UP001139157"/>
    </source>
</evidence>
<dbReference type="RefSeq" id="WP_251917402.1">
    <property type="nucleotide sequence ID" value="NZ_JAMRXG010000018.1"/>
</dbReference>
<accession>A0A9X2J1B7</accession>
<comment type="caution">
    <text evidence="1">The sequence shown here is derived from an EMBL/GenBank/DDBJ whole genome shotgun (WGS) entry which is preliminary data.</text>
</comment>
<dbReference type="Proteomes" id="UP001139157">
    <property type="component" value="Unassembled WGS sequence"/>
</dbReference>
<proteinExistence type="predicted"/>
<keyword evidence="1" id="KW-0808">Transferase</keyword>
<dbReference type="GO" id="GO:0016740">
    <property type="term" value="F:transferase activity"/>
    <property type="evidence" value="ECO:0007669"/>
    <property type="project" value="UniProtKB-KW"/>
</dbReference>
<sequence>MFRGYLALAGAELTNTSRLVAHARPGVPQSMEEALAQCRCAGVRDYVRYDDSWPGLAAFLGDDPYVLDNAPWYDPDIPQSSEFLGIWVVKVDGFGQAPVERTVSDAICAGGVTGPHRDKARALTIEAVLVGCTHAGVTYGAEWLACRLRDAAGLSGTTLEYLAAHPEDSAADPASLRRTLSRVVLTREIRITQMFGTRRSEHRQGAVAAVDWEMGALDPYTYGPATNQTITWASSVVEQIEWAHPPNCEAPESCSEIPLLASATCIPATVDITPVQPPVCAGCVPLCQVQTRVAALPAAAGVICRDQVVSYTVTAGAEPVSVNFWVRPCGSTALCDRTGFLSLAGLPAGATVVADSVSGRAYGLVSGQQVRQVGIVHTPSGAPWTSTVLDAGGCWELVAQHEPGIDFTVQVSVRGRQA</sequence>
<protein>
    <submittedName>
        <fullName evidence="1">Sugar transferase</fullName>
    </submittedName>
</protein>